<dbReference type="GO" id="GO:0005886">
    <property type="term" value="C:plasma membrane"/>
    <property type="evidence" value="ECO:0007669"/>
    <property type="project" value="UniProtKB-SubCell"/>
</dbReference>
<dbReference type="NCBIfam" id="TIGR02532">
    <property type="entry name" value="IV_pilin_GFxxxE"/>
    <property type="match status" value="1"/>
</dbReference>
<organism evidence="13 14">
    <name type="scientific">Litorilituus sediminis</name>
    <dbReference type="NCBI Taxonomy" id="718192"/>
    <lineage>
        <taxon>Bacteria</taxon>
        <taxon>Pseudomonadati</taxon>
        <taxon>Pseudomonadota</taxon>
        <taxon>Gammaproteobacteria</taxon>
        <taxon>Alteromonadales</taxon>
        <taxon>Colwelliaceae</taxon>
        <taxon>Litorilituus</taxon>
    </lineage>
</organism>
<keyword evidence="14" id="KW-1185">Reference proteome</keyword>
<keyword evidence="8 11" id="KW-0472">Membrane</keyword>
<dbReference type="Gene3D" id="3.55.40.10">
    <property type="entry name" value="minor pseudopilin epsh domain"/>
    <property type="match status" value="1"/>
</dbReference>
<gene>
    <name evidence="13" type="ORF">EMK97_06210</name>
</gene>
<dbReference type="OrthoDB" id="6315619at2"/>
<dbReference type="SUPFAM" id="SSF54523">
    <property type="entry name" value="Pili subunits"/>
    <property type="match status" value="1"/>
</dbReference>
<keyword evidence="4" id="KW-0488">Methylation</keyword>
<evidence type="ECO:0000256" key="4">
    <source>
        <dbReference type="ARBA" id="ARBA00022481"/>
    </source>
</evidence>
<evidence type="ECO:0000256" key="1">
    <source>
        <dbReference type="ARBA" id="ARBA00004377"/>
    </source>
</evidence>
<protein>
    <recommendedName>
        <fullName evidence="2">Type II secretion system protein H</fullName>
    </recommendedName>
    <alternativeName>
        <fullName evidence="10">General secretion pathway protein H</fullName>
    </alternativeName>
</protein>
<keyword evidence="3" id="KW-1003">Cell membrane</keyword>
<feature type="domain" description="General secretion pathway GspH" evidence="12">
    <location>
        <begin position="62"/>
        <end position="168"/>
    </location>
</feature>
<keyword evidence="6 11" id="KW-0812">Transmembrane</keyword>
<evidence type="ECO:0000256" key="5">
    <source>
        <dbReference type="ARBA" id="ARBA00022519"/>
    </source>
</evidence>
<dbReference type="InterPro" id="IPR022346">
    <property type="entry name" value="T2SS_GspH"/>
</dbReference>
<dbReference type="InterPro" id="IPR045584">
    <property type="entry name" value="Pilin-like"/>
</dbReference>
<accession>A0A4V0ZFX7</accession>
<dbReference type="GO" id="GO:0015627">
    <property type="term" value="C:type II protein secretion system complex"/>
    <property type="evidence" value="ECO:0007669"/>
    <property type="project" value="InterPro"/>
</dbReference>
<feature type="transmembrane region" description="Helical" evidence="11">
    <location>
        <begin position="24"/>
        <end position="45"/>
    </location>
</feature>
<dbReference type="EMBL" id="CP034759">
    <property type="protein sequence ID" value="QBG35340.1"/>
    <property type="molecule type" value="Genomic_DNA"/>
</dbReference>
<dbReference type="Proteomes" id="UP000290244">
    <property type="component" value="Chromosome"/>
</dbReference>
<keyword evidence="7 11" id="KW-1133">Transmembrane helix</keyword>
<evidence type="ECO:0000256" key="3">
    <source>
        <dbReference type="ARBA" id="ARBA00022475"/>
    </source>
</evidence>
<evidence type="ECO:0000259" key="12">
    <source>
        <dbReference type="Pfam" id="PF12019"/>
    </source>
</evidence>
<name>A0A4V0ZFX7_9GAMM</name>
<reference evidence="13 14" key="1">
    <citation type="submission" date="2018-12" db="EMBL/GenBank/DDBJ databases">
        <title>Complete genome of Litorilituus sediminis.</title>
        <authorList>
            <person name="Liu A."/>
            <person name="Rong J."/>
        </authorList>
    </citation>
    <scope>NUCLEOTIDE SEQUENCE [LARGE SCALE GENOMIC DNA]</scope>
    <source>
        <strain evidence="13 14">JCM 17549</strain>
    </source>
</reference>
<sequence>MRWIVSSFTNQKQLYSNPLRNKQGFSLIEVMISIAVLAILTTIALPSLGEFIVKLKVDNKVSELQRMLLTARNTAINTGLNVSVCPINVNRTDCTGAADWSGVIGIISQNQVIKEISPINATDKLQFAFDRVTYNASGQLTANNAGTFSFCPHANEKFSRAVIISLSGRTFLSSDNNGDGKDQDRQGANIVCI</sequence>
<dbReference type="AlphaFoldDB" id="A0A4V0ZFX7"/>
<dbReference type="Pfam" id="PF07963">
    <property type="entry name" value="N_methyl"/>
    <property type="match status" value="1"/>
</dbReference>
<dbReference type="GO" id="GO:0015628">
    <property type="term" value="P:protein secretion by the type II secretion system"/>
    <property type="evidence" value="ECO:0007669"/>
    <property type="project" value="InterPro"/>
</dbReference>
<comment type="similarity">
    <text evidence="9">Belongs to the GSP H family.</text>
</comment>
<evidence type="ECO:0000313" key="13">
    <source>
        <dbReference type="EMBL" id="QBG35340.1"/>
    </source>
</evidence>
<dbReference type="PROSITE" id="PS00409">
    <property type="entry name" value="PROKAR_NTER_METHYL"/>
    <property type="match status" value="1"/>
</dbReference>
<evidence type="ECO:0000256" key="7">
    <source>
        <dbReference type="ARBA" id="ARBA00022989"/>
    </source>
</evidence>
<evidence type="ECO:0000313" key="14">
    <source>
        <dbReference type="Proteomes" id="UP000290244"/>
    </source>
</evidence>
<dbReference type="RefSeq" id="WP_130600423.1">
    <property type="nucleotide sequence ID" value="NZ_CP034759.1"/>
</dbReference>
<proteinExistence type="inferred from homology"/>
<evidence type="ECO:0000256" key="8">
    <source>
        <dbReference type="ARBA" id="ARBA00023136"/>
    </source>
</evidence>
<evidence type="ECO:0000256" key="10">
    <source>
        <dbReference type="ARBA" id="ARBA00030775"/>
    </source>
</evidence>
<keyword evidence="5" id="KW-0997">Cell inner membrane</keyword>
<evidence type="ECO:0000256" key="6">
    <source>
        <dbReference type="ARBA" id="ARBA00022692"/>
    </source>
</evidence>
<dbReference type="Pfam" id="PF12019">
    <property type="entry name" value="GspH"/>
    <property type="match status" value="1"/>
</dbReference>
<dbReference type="KEGG" id="lsd:EMK97_06210"/>
<evidence type="ECO:0000256" key="2">
    <source>
        <dbReference type="ARBA" id="ARBA00021549"/>
    </source>
</evidence>
<comment type="subcellular location">
    <subcellularLocation>
        <location evidence="1">Cell inner membrane</location>
        <topology evidence="1">Single-pass membrane protein</topology>
    </subcellularLocation>
</comment>
<evidence type="ECO:0000256" key="9">
    <source>
        <dbReference type="ARBA" id="ARBA00025772"/>
    </source>
</evidence>
<evidence type="ECO:0000256" key="11">
    <source>
        <dbReference type="SAM" id="Phobius"/>
    </source>
</evidence>
<dbReference type="InterPro" id="IPR012902">
    <property type="entry name" value="N_methyl_site"/>
</dbReference>